<sequence length="163" mass="17759">MTSSKIRRGLFGGMVAVALAAGATVMTTANHSQAQEGEGLRIGTYQQDLVFSGYHALGELMQEFQELQMEAQQAQQEGNQEQMMQLQQRLQEAQQNIIGTYESALDEALPEVAEETGVDVIALEVVYTAEGIEPQDVTENLLEKLNDGEEAPEPMVPDMGVGQ</sequence>
<protein>
    <recommendedName>
        <fullName evidence="5">Periplasmic chaperone for outer membrane proteins Skp</fullName>
    </recommendedName>
</protein>
<dbReference type="SUPFAM" id="SSF111384">
    <property type="entry name" value="OmpH-like"/>
    <property type="match status" value="1"/>
</dbReference>
<comment type="caution">
    <text evidence="3">The sequence shown here is derived from an EMBL/GenBank/DDBJ whole genome shotgun (WGS) entry which is preliminary data.</text>
</comment>
<proteinExistence type="predicted"/>
<feature type="coiled-coil region" evidence="1">
    <location>
        <begin position="57"/>
        <end position="103"/>
    </location>
</feature>
<dbReference type="EMBL" id="JBGUBD010000011">
    <property type="protein sequence ID" value="MFA9479704.1"/>
    <property type="molecule type" value="Genomic_DNA"/>
</dbReference>
<evidence type="ECO:0000256" key="2">
    <source>
        <dbReference type="SAM" id="SignalP"/>
    </source>
</evidence>
<evidence type="ECO:0000256" key="1">
    <source>
        <dbReference type="SAM" id="Coils"/>
    </source>
</evidence>
<dbReference type="SMART" id="SM00935">
    <property type="entry name" value="OmpH"/>
    <property type="match status" value="1"/>
</dbReference>
<dbReference type="Proteomes" id="UP001575105">
    <property type="component" value="Unassembled WGS sequence"/>
</dbReference>
<evidence type="ECO:0000313" key="3">
    <source>
        <dbReference type="EMBL" id="MFA9479704.1"/>
    </source>
</evidence>
<dbReference type="Gene3D" id="3.30.910.20">
    <property type="entry name" value="Skp domain"/>
    <property type="match status" value="1"/>
</dbReference>
<keyword evidence="4" id="KW-1185">Reference proteome</keyword>
<keyword evidence="2" id="KW-0732">Signal</keyword>
<reference evidence="3 4" key="1">
    <citation type="submission" date="2024-08" db="EMBL/GenBank/DDBJ databases">
        <title>Whole-genome sequencing of halo(alkali)philic microorganisms from hypersaline lakes.</title>
        <authorList>
            <person name="Sorokin D.Y."/>
            <person name="Merkel A.Y."/>
            <person name="Messina E."/>
            <person name="Yakimov M."/>
        </authorList>
    </citation>
    <scope>NUCLEOTIDE SEQUENCE [LARGE SCALE GENOMIC DNA]</scope>
    <source>
        <strain evidence="3 4">AB-hyl4</strain>
    </source>
</reference>
<organism evidence="3 4">
    <name type="scientific">Natronomicrosphaera hydrolytica</name>
    <dbReference type="NCBI Taxonomy" id="3242702"/>
    <lineage>
        <taxon>Bacteria</taxon>
        <taxon>Pseudomonadati</taxon>
        <taxon>Planctomycetota</taxon>
        <taxon>Phycisphaerae</taxon>
        <taxon>Phycisphaerales</taxon>
        <taxon>Phycisphaeraceae</taxon>
        <taxon>Natronomicrosphaera</taxon>
    </lineage>
</organism>
<gene>
    <name evidence="3" type="ORF">ACERK3_15560</name>
</gene>
<accession>A0ABV4U7X3</accession>
<dbReference type="InterPro" id="IPR024930">
    <property type="entry name" value="Skp_dom_sf"/>
</dbReference>
<feature type="signal peptide" evidence="2">
    <location>
        <begin position="1"/>
        <end position="34"/>
    </location>
</feature>
<feature type="chain" id="PRO_5047105325" description="Periplasmic chaperone for outer membrane proteins Skp" evidence="2">
    <location>
        <begin position="35"/>
        <end position="163"/>
    </location>
</feature>
<evidence type="ECO:0000313" key="4">
    <source>
        <dbReference type="Proteomes" id="UP001575105"/>
    </source>
</evidence>
<dbReference type="InterPro" id="IPR005632">
    <property type="entry name" value="Chaperone_Skp"/>
</dbReference>
<keyword evidence="1" id="KW-0175">Coiled coil</keyword>
<dbReference type="RefSeq" id="WP_425346628.1">
    <property type="nucleotide sequence ID" value="NZ_JBGUBD010000011.1"/>
</dbReference>
<evidence type="ECO:0008006" key="5">
    <source>
        <dbReference type="Google" id="ProtNLM"/>
    </source>
</evidence>
<name>A0ABV4U7X3_9BACT</name>